<protein>
    <submittedName>
        <fullName evidence="1">Uncharacterized protein</fullName>
    </submittedName>
</protein>
<dbReference type="GeneID" id="99978885"/>
<sequence length="93" mass="10638">MKTRLDCAVHVLEHDAQGTCMSYHKVGSLIVQCVTDVCSLKITHDEADELLGQAIEKTEIFLCDECGWWCEAHEHSYNDYDVCRDCNEEDPDE</sequence>
<dbReference type="EMBL" id="OQ341635">
    <property type="protein sequence ID" value="WCO82335.1"/>
    <property type="molecule type" value="Genomic_DNA"/>
</dbReference>
<accession>A0AAF0BY06</accession>
<dbReference type="RefSeq" id="YP_012766376.1">
    <property type="nucleotide sequence ID" value="NC_111353.1"/>
</dbReference>
<evidence type="ECO:0000313" key="2">
    <source>
        <dbReference type="Proteomes" id="UP001216356"/>
    </source>
</evidence>
<proteinExistence type="predicted"/>
<keyword evidence="2" id="KW-1185">Reference proteome</keyword>
<reference evidence="1 2" key="1">
    <citation type="submission" date="2023-01" db="EMBL/GenBank/DDBJ databases">
        <authorList>
            <person name="Mutusamy P."/>
            <person name="Lee S.Y."/>
            <person name="Loke S."/>
            <person name="Millard A."/>
            <person name="Clokie M."/>
            <person name="Parimannan S."/>
            <person name="Rajandas H."/>
        </authorList>
    </citation>
    <scope>NUCLEOTIDE SEQUENCE [LARGE SCALE GENOMIC DNA]</scope>
</reference>
<name>A0AAF0BY06_9CAUD</name>
<organism evidence="1 2">
    <name type="scientific">Salmonella phage PRF-SP13</name>
    <dbReference type="NCBI Taxonomy" id="3025418"/>
    <lineage>
        <taxon>Viruses</taxon>
        <taxon>Duplodnaviria</taxon>
        <taxon>Heunggongvirae</taxon>
        <taxon>Uroviricota</taxon>
        <taxon>Caudoviricetes</taxon>
        <taxon>Demerecviridae</taxon>
        <taxon>Markadamsvirinae</taxon>
        <taxon>Epseptimavirus</taxon>
        <taxon>Epseptimavirus PRFSP13</taxon>
    </lineage>
</organism>
<gene>
    <name evidence="1" type="ORF">ALBNDPBC_00162</name>
</gene>
<dbReference type="Proteomes" id="UP001216356">
    <property type="component" value="Segment"/>
</dbReference>
<evidence type="ECO:0000313" key="1">
    <source>
        <dbReference type="EMBL" id="WCO82335.1"/>
    </source>
</evidence>